<dbReference type="InterPro" id="IPR032508">
    <property type="entry name" value="FecR_C"/>
</dbReference>
<evidence type="ECO:0000313" key="7">
    <source>
        <dbReference type="Proteomes" id="UP000279972"/>
    </source>
</evidence>
<dbReference type="AlphaFoldDB" id="A0A3G6RLV0"/>
<dbReference type="OrthoDB" id="649666at2"/>
<sequence>MRPMEERRILEELKIVPLLTKFVRGEHMTVLEEKTIEIWLNKSSANRAFFEQLQDKEHVARELLKRDAAGATTSSELQKLHGLLKKRQSHYKRVIIWTSAAAILLFFSMTILLYRYSQYRNFMDEAIKVATADIDPGKEQATLSFENGKSVELKGKPIRTDSNGTFYSDGTSIAENTVQFATLSTPRKGQYKMTLPDGTKVFLNAESSLKFPTQFTENRREVELTGEGYFEVTHDIKKPFIVTTRGQKLKVLGTKFNVSSYENETAILTTLISGSVELTNSQNNTPVILKPGQQGKLLSLSSIFLVDNVDTEVFTAWTSNDFHFDGTPLKEVFKQLERWYDVDVDYKKVPNVRVHGTISREKKLSTVLYTLQQITDLQFKLTGRRIEVDNN</sequence>
<proteinExistence type="predicted"/>
<dbReference type="PANTHER" id="PTHR30273">
    <property type="entry name" value="PERIPLASMIC SIGNAL SENSOR AND SIGMA FACTOR ACTIVATOR FECR-RELATED"/>
    <property type="match status" value="1"/>
</dbReference>
<keyword evidence="7" id="KW-1185">Reference proteome</keyword>
<evidence type="ECO:0000259" key="3">
    <source>
        <dbReference type="Pfam" id="PF16344"/>
    </source>
</evidence>
<dbReference type="Gene3D" id="3.55.50.30">
    <property type="match status" value="1"/>
</dbReference>
<organism evidence="5 6">
    <name type="scientific">Chryseobacterium lactis</name>
    <dbReference type="NCBI Taxonomy" id="1241981"/>
    <lineage>
        <taxon>Bacteria</taxon>
        <taxon>Pseudomonadati</taxon>
        <taxon>Bacteroidota</taxon>
        <taxon>Flavobacteriia</taxon>
        <taxon>Flavobacteriales</taxon>
        <taxon>Weeksellaceae</taxon>
        <taxon>Chryseobacterium group</taxon>
        <taxon>Chryseobacterium</taxon>
    </lineage>
</organism>
<protein>
    <submittedName>
        <fullName evidence="4">FecR family protein</fullName>
    </submittedName>
</protein>
<name>A0A3G6RLV0_CHRLC</name>
<dbReference type="InterPro" id="IPR006860">
    <property type="entry name" value="FecR"/>
</dbReference>
<feature type="domain" description="FecR protein" evidence="2">
    <location>
        <begin position="182"/>
        <end position="277"/>
    </location>
</feature>
<dbReference type="FunFam" id="2.60.120.1440:FF:000001">
    <property type="entry name" value="Putative anti-sigma factor"/>
    <property type="match status" value="1"/>
</dbReference>
<dbReference type="EMBL" id="PPEH01000003">
    <property type="protein sequence ID" value="PNW13880.1"/>
    <property type="molecule type" value="Genomic_DNA"/>
</dbReference>
<dbReference type="EMBL" id="CP033924">
    <property type="protein sequence ID" value="AZA82444.1"/>
    <property type="molecule type" value="Genomic_DNA"/>
</dbReference>
<dbReference type="PANTHER" id="PTHR30273:SF2">
    <property type="entry name" value="PROTEIN FECR"/>
    <property type="match status" value="1"/>
</dbReference>
<dbReference type="InterPro" id="IPR012373">
    <property type="entry name" value="Ferrdict_sens_TM"/>
</dbReference>
<dbReference type="Pfam" id="PF04773">
    <property type="entry name" value="FecR"/>
    <property type="match status" value="1"/>
</dbReference>
<keyword evidence="1" id="KW-0812">Transmembrane</keyword>
<feature type="domain" description="Protein FecR C-terminal" evidence="3">
    <location>
        <begin position="322"/>
        <end position="387"/>
    </location>
</feature>
<evidence type="ECO:0000256" key="1">
    <source>
        <dbReference type="SAM" id="Phobius"/>
    </source>
</evidence>
<reference evidence="4 7" key="2">
    <citation type="submission" date="2018-11" db="EMBL/GenBank/DDBJ databases">
        <title>Proposal to divide the Flavobacteriaceae and reorganize its genera based on Amino Acid Identity values calculated from whole genome sequences.</title>
        <authorList>
            <person name="Nicholson A.C."/>
            <person name="Gulvik C.A."/>
            <person name="Whitney A.M."/>
            <person name="Humrighouse B.W."/>
            <person name="Bell M."/>
            <person name="Holmes B."/>
            <person name="Steigerwalt A.G."/>
            <person name="Villarma A."/>
            <person name="Sheth M."/>
            <person name="Batra D."/>
            <person name="Pryor J."/>
            <person name="Bernardet J.-F."/>
            <person name="Hugo C."/>
            <person name="Kampfer P."/>
            <person name="Newman J."/>
            <person name="McQuiston J.R."/>
        </authorList>
    </citation>
    <scope>NUCLEOTIDE SEQUENCE [LARGE SCALE GENOMIC DNA]</scope>
    <source>
        <strain evidence="4 7">KC_1864</strain>
    </source>
</reference>
<keyword evidence="1" id="KW-1133">Transmembrane helix</keyword>
<dbReference type="Proteomes" id="UP000279972">
    <property type="component" value="Chromosome"/>
</dbReference>
<accession>A0A3G6RLV0</accession>
<keyword evidence="1" id="KW-0472">Membrane</keyword>
<reference evidence="5 6" key="1">
    <citation type="submission" date="2018-01" db="EMBL/GenBank/DDBJ databases">
        <title>Draft genome sequences of Chryseobacterium lactis NCTC11390, Chryseobacterium oncorhynchi 701B-08, and Chryseobacterium viscerum 687B-08.</title>
        <authorList>
            <person name="Jeong J.-J."/>
            <person name="Lee Y.J."/>
            <person name="Park B."/>
            <person name="Choi I.-G."/>
            <person name="Kim K.D."/>
        </authorList>
    </citation>
    <scope>NUCLEOTIDE SEQUENCE [LARGE SCALE GENOMIC DNA]</scope>
    <source>
        <strain evidence="5 6">NCTC11390</strain>
    </source>
</reference>
<evidence type="ECO:0000259" key="2">
    <source>
        <dbReference type="Pfam" id="PF04773"/>
    </source>
</evidence>
<dbReference type="Pfam" id="PF16344">
    <property type="entry name" value="FecR_C"/>
    <property type="match status" value="1"/>
</dbReference>
<dbReference type="Gene3D" id="2.60.120.1440">
    <property type="match status" value="1"/>
</dbReference>
<gene>
    <name evidence="5" type="ORF">C1637_08395</name>
    <name evidence="4" type="ORF">EG342_11300</name>
</gene>
<feature type="transmembrane region" description="Helical" evidence="1">
    <location>
        <begin position="94"/>
        <end position="114"/>
    </location>
</feature>
<evidence type="ECO:0000313" key="5">
    <source>
        <dbReference type="EMBL" id="PNW13880.1"/>
    </source>
</evidence>
<dbReference type="Proteomes" id="UP000236262">
    <property type="component" value="Unassembled WGS sequence"/>
</dbReference>
<dbReference type="KEGG" id="clac:EG342_11300"/>
<dbReference type="GO" id="GO:0016989">
    <property type="term" value="F:sigma factor antagonist activity"/>
    <property type="evidence" value="ECO:0007669"/>
    <property type="project" value="TreeGrafter"/>
</dbReference>
<evidence type="ECO:0000313" key="6">
    <source>
        <dbReference type="Proteomes" id="UP000236262"/>
    </source>
</evidence>
<evidence type="ECO:0000313" key="4">
    <source>
        <dbReference type="EMBL" id="AZA82444.1"/>
    </source>
</evidence>